<gene>
    <name evidence="2" type="ORF">SARC_10673</name>
</gene>
<organism evidence="2 3">
    <name type="scientific">Sphaeroforma arctica JP610</name>
    <dbReference type="NCBI Taxonomy" id="667725"/>
    <lineage>
        <taxon>Eukaryota</taxon>
        <taxon>Ichthyosporea</taxon>
        <taxon>Ichthyophonida</taxon>
        <taxon>Sphaeroforma</taxon>
    </lineage>
</organism>
<keyword evidence="3" id="KW-1185">Reference proteome</keyword>
<evidence type="ECO:0000313" key="3">
    <source>
        <dbReference type="Proteomes" id="UP000054560"/>
    </source>
</evidence>
<dbReference type="EMBL" id="KQ242941">
    <property type="protein sequence ID" value="KNC76848.1"/>
    <property type="molecule type" value="Genomic_DNA"/>
</dbReference>
<dbReference type="AlphaFoldDB" id="A0A0L0FLE2"/>
<feature type="compositionally biased region" description="Basic and acidic residues" evidence="1">
    <location>
        <begin position="128"/>
        <end position="144"/>
    </location>
</feature>
<accession>A0A0L0FLE2</accession>
<reference evidence="2 3" key="1">
    <citation type="submission" date="2011-02" db="EMBL/GenBank/DDBJ databases">
        <title>The Genome Sequence of Sphaeroforma arctica JP610.</title>
        <authorList>
            <consortium name="The Broad Institute Genome Sequencing Platform"/>
            <person name="Russ C."/>
            <person name="Cuomo C."/>
            <person name="Young S.K."/>
            <person name="Zeng Q."/>
            <person name="Gargeya S."/>
            <person name="Alvarado L."/>
            <person name="Berlin A."/>
            <person name="Chapman S.B."/>
            <person name="Chen Z."/>
            <person name="Freedman E."/>
            <person name="Gellesch M."/>
            <person name="Goldberg J."/>
            <person name="Griggs A."/>
            <person name="Gujja S."/>
            <person name="Heilman E."/>
            <person name="Heiman D."/>
            <person name="Howarth C."/>
            <person name="Mehta T."/>
            <person name="Neiman D."/>
            <person name="Pearson M."/>
            <person name="Roberts A."/>
            <person name="Saif S."/>
            <person name="Shea T."/>
            <person name="Shenoy N."/>
            <person name="Sisk P."/>
            <person name="Stolte C."/>
            <person name="Sykes S."/>
            <person name="White J."/>
            <person name="Yandava C."/>
            <person name="Burger G."/>
            <person name="Gray M.W."/>
            <person name="Holland P.W.H."/>
            <person name="King N."/>
            <person name="Lang F.B.F."/>
            <person name="Roger A.J."/>
            <person name="Ruiz-Trillo I."/>
            <person name="Haas B."/>
            <person name="Nusbaum C."/>
            <person name="Birren B."/>
        </authorList>
    </citation>
    <scope>NUCLEOTIDE SEQUENCE [LARGE SCALE GENOMIC DNA]</scope>
    <source>
        <strain evidence="2 3">JP610</strain>
    </source>
</reference>
<sequence length="198" mass="21869">MSANAKEALGKVVDLNSTDEDSIEYLVTTLEELGERATVNEVSEALAELFVGLGLLEDEDQAAKACSELHGFMNPASENDENSFPVDERNQGDEVLALKTPVNLGTKKQQIDKDTRRMREAAGGLDDALDKQKKRGVDRSEQAKGTRGYQKHQRMLEKQKNERKTFDPDSAEKRRVAAMDIFLDANTNNPGVTDIVTG</sequence>
<protein>
    <submittedName>
        <fullName evidence="2">Uncharacterized protein</fullName>
    </submittedName>
</protein>
<name>A0A0L0FLE2_9EUKA</name>
<proteinExistence type="predicted"/>
<dbReference type="RefSeq" id="XP_014150750.1">
    <property type="nucleotide sequence ID" value="XM_014295275.1"/>
</dbReference>
<feature type="non-terminal residue" evidence="2">
    <location>
        <position position="198"/>
    </location>
</feature>
<dbReference type="GeneID" id="25911177"/>
<evidence type="ECO:0000256" key="1">
    <source>
        <dbReference type="SAM" id="MobiDB-lite"/>
    </source>
</evidence>
<evidence type="ECO:0000313" key="2">
    <source>
        <dbReference type="EMBL" id="KNC76848.1"/>
    </source>
</evidence>
<dbReference type="Proteomes" id="UP000054560">
    <property type="component" value="Unassembled WGS sequence"/>
</dbReference>
<feature type="region of interest" description="Disordered" evidence="1">
    <location>
        <begin position="106"/>
        <end position="172"/>
    </location>
</feature>
<feature type="compositionally biased region" description="Basic and acidic residues" evidence="1">
    <location>
        <begin position="109"/>
        <end position="120"/>
    </location>
</feature>
<feature type="compositionally biased region" description="Basic and acidic residues" evidence="1">
    <location>
        <begin position="154"/>
        <end position="172"/>
    </location>
</feature>